<gene>
    <name evidence="2" type="ORF">JAV76_12765</name>
</gene>
<dbReference type="SUPFAM" id="SSF50475">
    <property type="entry name" value="FMN-binding split barrel"/>
    <property type="match status" value="1"/>
</dbReference>
<feature type="domain" description="General stress protein FMN-binding split barrel" evidence="1">
    <location>
        <begin position="6"/>
        <end position="151"/>
    </location>
</feature>
<dbReference type="EMBL" id="JAEINH010000011">
    <property type="protein sequence ID" value="MBI9115886.1"/>
    <property type="molecule type" value="Genomic_DNA"/>
</dbReference>
<dbReference type="InterPro" id="IPR038725">
    <property type="entry name" value="YdaG_split_barrel_FMN-bd"/>
</dbReference>
<dbReference type="PANTHER" id="PTHR34818:SF1">
    <property type="entry name" value="PROTEIN BLI-3"/>
    <property type="match status" value="1"/>
</dbReference>
<dbReference type="Pfam" id="PF16242">
    <property type="entry name" value="Pyrid_ox_like"/>
    <property type="match status" value="1"/>
</dbReference>
<dbReference type="Gene3D" id="2.30.110.10">
    <property type="entry name" value="Electron Transport, Fmn-binding Protein, Chain A"/>
    <property type="match status" value="1"/>
</dbReference>
<evidence type="ECO:0000313" key="2">
    <source>
        <dbReference type="EMBL" id="MBI9115886.1"/>
    </source>
</evidence>
<evidence type="ECO:0000313" key="3">
    <source>
        <dbReference type="Proteomes" id="UP000602087"/>
    </source>
</evidence>
<proteinExistence type="predicted"/>
<dbReference type="Proteomes" id="UP000602087">
    <property type="component" value="Unassembled WGS sequence"/>
</dbReference>
<keyword evidence="3" id="KW-1185">Reference proteome</keyword>
<name>A0A934MC07_9MICO</name>
<protein>
    <submittedName>
        <fullName evidence="2">Pyridoxamine 5'-phosphate oxidase family protein</fullName>
    </submittedName>
</protein>
<dbReference type="InterPro" id="IPR012349">
    <property type="entry name" value="Split_barrel_FMN-bd"/>
</dbReference>
<comment type="caution">
    <text evidence="2">The sequence shown here is derived from an EMBL/GenBank/DDBJ whole genome shotgun (WGS) entry which is preliminary data.</text>
</comment>
<evidence type="ECO:0000259" key="1">
    <source>
        <dbReference type="Pfam" id="PF16242"/>
    </source>
</evidence>
<accession>A0A934MC07</accession>
<organism evidence="2 3">
    <name type="scientific">Sanguibacter suaedae</name>
    <dbReference type="NCBI Taxonomy" id="2795737"/>
    <lineage>
        <taxon>Bacteria</taxon>
        <taxon>Bacillati</taxon>
        <taxon>Actinomycetota</taxon>
        <taxon>Actinomycetes</taxon>
        <taxon>Micrococcales</taxon>
        <taxon>Sanguibacteraceae</taxon>
        <taxon>Sanguibacter</taxon>
    </lineage>
</organism>
<dbReference type="RefSeq" id="WP_198734450.1">
    <property type="nucleotide sequence ID" value="NZ_JAEINH010000011.1"/>
</dbReference>
<reference evidence="2" key="1">
    <citation type="submission" date="2020-12" db="EMBL/GenBank/DDBJ databases">
        <title>Sanguibacter suaedae sp. nov., isolated from Suaeda aralocaspica.</title>
        <authorList>
            <person name="Ma Q."/>
        </authorList>
    </citation>
    <scope>NUCLEOTIDE SEQUENCE</scope>
    <source>
        <strain evidence="2">YZGR15</strain>
    </source>
</reference>
<dbReference type="InterPro" id="IPR052917">
    <property type="entry name" value="Stress-Dev_Protein"/>
</dbReference>
<dbReference type="AlphaFoldDB" id="A0A934MC07"/>
<dbReference type="PANTHER" id="PTHR34818">
    <property type="entry name" value="PROTEIN BLI-3"/>
    <property type="match status" value="1"/>
</dbReference>
<sequence length="160" mass="17166">MTEDAAVEKVAGLIADAKIAMLTTVAPDGRLVSRPMGLQDVDFDGDLWFFADADSHKVDEIQHDSHANVTVSTSTSWVSLSGRAQVVKDTARAKELWGASAEAWYPDGPETPGLVLVVVRGETAEYWDTPGGRVASALSFAKAKLTGERYDGGENETVRL</sequence>